<keyword evidence="10" id="KW-1185">Reference proteome</keyword>
<feature type="domain" description="Thioredoxin" evidence="8">
    <location>
        <begin position="98"/>
        <end position="273"/>
    </location>
</feature>
<evidence type="ECO:0000313" key="9">
    <source>
        <dbReference type="EMBL" id="USQ76539.1"/>
    </source>
</evidence>
<dbReference type="PANTHER" id="PTHR13887">
    <property type="entry name" value="GLUTATHIONE S-TRANSFERASE KAPPA"/>
    <property type="match status" value="1"/>
</dbReference>
<dbReference type="EMBL" id="CP099490">
    <property type="protein sequence ID" value="USQ76539.1"/>
    <property type="molecule type" value="Genomic_DNA"/>
</dbReference>
<evidence type="ECO:0000256" key="2">
    <source>
        <dbReference type="ARBA" id="ARBA00022729"/>
    </source>
</evidence>
<dbReference type="RefSeq" id="WP_252621243.1">
    <property type="nucleotide sequence ID" value="NZ_CP099490.1"/>
</dbReference>
<evidence type="ECO:0000256" key="6">
    <source>
        <dbReference type="SAM" id="MobiDB-lite"/>
    </source>
</evidence>
<feature type="transmembrane region" description="Helical" evidence="7">
    <location>
        <begin position="39"/>
        <end position="60"/>
    </location>
</feature>
<comment type="similarity">
    <text evidence="1">Belongs to the thioredoxin family. DsbA subfamily.</text>
</comment>
<feature type="compositionally biased region" description="Low complexity" evidence="6">
    <location>
        <begin position="80"/>
        <end position="95"/>
    </location>
</feature>
<evidence type="ECO:0000256" key="7">
    <source>
        <dbReference type="SAM" id="Phobius"/>
    </source>
</evidence>
<sequence length="315" mass="33173">MSTPSGQVPPGDEHPAAPIAPSPYASYPPSGPRKQTASIMWAIATIVVALVGGFLIYTAMTQDDTETAGPESGQESGQDATPGSTGTAPATEGEGVPAVPSADAPQAETAAPTGETAAPTVREMSEEQKQFLLGLARRDADDPMAMGEVDAPVVVIEYADYRCPFCAEWGREVQPELRDLVEDGTLRIEFRDRVIFGAESELVAMAARAAGEQGLYWQFHDAVYAAAPDSGHPDLPREMLIGFAEEIGVPDLAQFEEDLDSAELREGIAADQAEATSLGINSTPTFLVNSTPVQGAQPAEVFRQIIALELEAATG</sequence>
<dbReference type="PROSITE" id="PS51352">
    <property type="entry name" value="THIOREDOXIN_2"/>
    <property type="match status" value="1"/>
</dbReference>
<name>A0ABY4YIF0_9MICO</name>
<dbReference type="InterPro" id="IPR013766">
    <property type="entry name" value="Thioredoxin_domain"/>
</dbReference>
<evidence type="ECO:0000259" key="8">
    <source>
        <dbReference type="PROSITE" id="PS51352"/>
    </source>
</evidence>
<dbReference type="PANTHER" id="PTHR13887:SF14">
    <property type="entry name" value="DISULFIDE BOND FORMATION PROTEIN D"/>
    <property type="match status" value="1"/>
</dbReference>
<dbReference type="SUPFAM" id="SSF52833">
    <property type="entry name" value="Thioredoxin-like"/>
    <property type="match status" value="1"/>
</dbReference>
<evidence type="ECO:0000256" key="1">
    <source>
        <dbReference type="ARBA" id="ARBA00005791"/>
    </source>
</evidence>
<evidence type="ECO:0000313" key="10">
    <source>
        <dbReference type="Proteomes" id="UP001056535"/>
    </source>
</evidence>
<reference evidence="9" key="1">
    <citation type="submission" date="2022-06" db="EMBL/GenBank/DDBJ databases">
        <title>Ornithinimicrobium JY.X270.</title>
        <authorList>
            <person name="Huang Y."/>
        </authorList>
    </citation>
    <scope>NUCLEOTIDE SEQUENCE</scope>
    <source>
        <strain evidence="9">JY.X270</strain>
    </source>
</reference>
<evidence type="ECO:0000256" key="5">
    <source>
        <dbReference type="ARBA" id="ARBA00023284"/>
    </source>
</evidence>
<feature type="compositionally biased region" description="Low complexity" evidence="6">
    <location>
        <begin position="104"/>
        <end position="120"/>
    </location>
</feature>
<feature type="compositionally biased region" description="Low complexity" evidence="6">
    <location>
        <begin position="16"/>
        <end position="28"/>
    </location>
</feature>
<keyword evidence="7" id="KW-0812">Transmembrane</keyword>
<evidence type="ECO:0000256" key="3">
    <source>
        <dbReference type="ARBA" id="ARBA00023002"/>
    </source>
</evidence>
<dbReference type="Proteomes" id="UP001056535">
    <property type="component" value="Chromosome"/>
</dbReference>
<feature type="region of interest" description="Disordered" evidence="6">
    <location>
        <begin position="1"/>
        <end position="34"/>
    </location>
</feature>
<keyword evidence="5" id="KW-0676">Redox-active center</keyword>
<organism evidence="9 10">
    <name type="scientific">Ornithinimicrobium cryptoxanthini</name>
    <dbReference type="NCBI Taxonomy" id="2934161"/>
    <lineage>
        <taxon>Bacteria</taxon>
        <taxon>Bacillati</taxon>
        <taxon>Actinomycetota</taxon>
        <taxon>Actinomycetes</taxon>
        <taxon>Micrococcales</taxon>
        <taxon>Ornithinimicrobiaceae</taxon>
        <taxon>Ornithinimicrobium</taxon>
    </lineage>
</organism>
<dbReference type="Pfam" id="PF13462">
    <property type="entry name" value="Thioredoxin_4"/>
    <property type="match status" value="1"/>
</dbReference>
<keyword evidence="4" id="KW-1015">Disulfide bond</keyword>
<keyword evidence="7" id="KW-0472">Membrane</keyword>
<keyword evidence="7" id="KW-1133">Transmembrane helix</keyword>
<accession>A0ABY4YIF0</accession>
<dbReference type="Gene3D" id="3.40.30.10">
    <property type="entry name" value="Glutaredoxin"/>
    <property type="match status" value="1"/>
</dbReference>
<keyword evidence="3" id="KW-0560">Oxidoreductase</keyword>
<proteinExistence type="inferred from homology"/>
<keyword evidence="2" id="KW-0732">Signal</keyword>
<protein>
    <submittedName>
        <fullName evidence="9">Thioredoxin domain-containing protein</fullName>
    </submittedName>
</protein>
<dbReference type="InterPro" id="IPR036249">
    <property type="entry name" value="Thioredoxin-like_sf"/>
</dbReference>
<dbReference type="InterPro" id="IPR012336">
    <property type="entry name" value="Thioredoxin-like_fold"/>
</dbReference>
<feature type="region of interest" description="Disordered" evidence="6">
    <location>
        <begin position="64"/>
        <end position="123"/>
    </location>
</feature>
<evidence type="ECO:0000256" key="4">
    <source>
        <dbReference type="ARBA" id="ARBA00023157"/>
    </source>
</evidence>
<gene>
    <name evidence="9" type="ORF">NF557_00975</name>
</gene>